<keyword evidence="1" id="KW-0812">Transmembrane</keyword>
<dbReference type="AlphaFoldDB" id="A0A3M7T3R4"/>
<organism evidence="2 3">
    <name type="scientific">Brachionus plicatilis</name>
    <name type="common">Marine rotifer</name>
    <name type="synonym">Brachionus muelleri</name>
    <dbReference type="NCBI Taxonomy" id="10195"/>
    <lineage>
        <taxon>Eukaryota</taxon>
        <taxon>Metazoa</taxon>
        <taxon>Spiralia</taxon>
        <taxon>Gnathifera</taxon>
        <taxon>Rotifera</taxon>
        <taxon>Eurotatoria</taxon>
        <taxon>Monogononta</taxon>
        <taxon>Pseudotrocha</taxon>
        <taxon>Ploima</taxon>
        <taxon>Brachionidae</taxon>
        <taxon>Brachionus</taxon>
    </lineage>
</organism>
<evidence type="ECO:0000313" key="3">
    <source>
        <dbReference type="Proteomes" id="UP000276133"/>
    </source>
</evidence>
<dbReference type="Proteomes" id="UP000276133">
    <property type="component" value="Unassembled WGS sequence"/>
</dbReference>
<name>A0A3M7T3R4_BRAPC</name>
<proteinExistence type="predicted"/>
<sequence>MNMQEIVEKKRKNLPRVRKQSKSLKSTQSIKYETKTSWVLFDYYEAKHQLIKITFFYIIHLSLLLFFKVKVLVILLLFVTLINVSKTREPRRNFFTRRKFLFPSRTLSRDTSPNWKYAAERFVTDKTSGNFDLAKLSDAKSTLKDFERSLKKSLVASFQATKSALELRKMHTEAQFNHAESNLKPGLERISKQAWSLVEAFFKQLKQVSVENSKTTLKKVHDLLSKELDLITSQIAEDSMEDIRRLEHHNGTLTRLLDLTNSQILSFVTNEMKTLDINLNTLRDALVEKVKTVSLDKKLTVEFLLLNFQIAKTNSKALQDLGAIFSKRKAISQDQLNQVLNRISSEQSKVSDYIVQSLDLLMEETNPIEEIVKDENKEEFVTKLGFKGIKTLDTNLDLDKEMENEDESGNLVKKTPFHLINYDPNFHLRQKEYDAENSVKRLKLAVENSLQDLRPNFYLSEGYICIKLSPNAMREIQGL</sequence>
<feature type="transmembrane region" description="Helical" evidence="1">
    <location>
        <begin position="55"/>
        <end position="82"/>
    </location>
</feature>
<evidence type="ECO:0000256" key="1">
    <source>
        <dbReference type="SAM" id="Phobius"/>
    </source>
</evidence>
<evidence type="ECO:0000313" key="2">
    <source>
        <dbReference type="EMBL" id="RNA42673.1"/>
    </source>
</evidence>
<keyword evidence="3" id="KW-1185">Reference proteome</keyword>
<reference evidence="2 3" key="1">
    <citation type="journal article" date="2018" name="Sci. Rep.">
        <title>Genomic signatures of local adaptation to the degree of environmental predictability in rotifers.</title>
        <authorList>
            <person name="Franch-Gras L."/>
            <person name="Hahn C."/>
            <person name="Garcia-Roger E.M."/>
            <person name="Carmona M.J."/>
            <person name="Serra M."/>
            <person name="Gomez A."/>
        </authorList>
    </citation>
    <scope>NUCLEOTIDE SEQUENCE [LARGE SCALE GENOMIC DNA]</scope>
    <source>
        <strain evidence="2">HYR1</strain>
    </source>
</reference>
<keyword evidence="1" id="KW-0472">Membrane</keyword>
<protein>
    <submittedName>
        <fullName evidence="2">Uncharacterized protein</fullName>
    </submittedName>
</protein>
<dbReference type="EMBL" id="REGN01000330">
    <property type="protein sequence ID" value="RNA42673.1"/>
    <property type="molecule type" value="Genomic_DNA"/>
</dbReference>
<gene>
    <name evidence="2" type="ORF">BpHYR1_023648</name>
</gene>
<comment type="caution">
    <text evidence="2">The sequence shown here is derived from an EMBL/GenBank/DDBJ whole genome shotgun (WGS) entry which is preliminary data.</text>
</comment>
<keyword evidence="1" id="KW-1133">Transmembrane helix</keyword>
<accession>A0A3M7T3R4</accession>